<evidence type="ECO:0000256" key="5">
    <source>
        <dbReference type="ARBA" id="ARBA00022840"/>
    </source>
</evidence>
<organism evidence="7">
    <name type="scientific">Physcomitrium patens</name>
    <name type="common">Spreading-leaved earth moss</name>
    <name type="synonym">Physcomitrella patens</name>
    <dbReference type="NCBI Taxonomy" id="3218"/>
    <lineage>
        <taxon>Eukaryota</taxon>
        <taxon>Viridiplantae</taxon>
        <taxon>Streptophyta</taxon>
        <taxon>Embryophyta</taxon>
        <taxon>Bryophyta</taxon>
        <taxon>Bryophytina</taxon>
        <taxon>Bryopsida</taxon>
        <taxon>Funariidae</taxon>
        <taxon>Funariales</taxon>
        <taxon>Funariaceae</taxon>
        <taxon>Physcomitrium</taxon>
    </lineage>
</organism>
<name>A0A2K1JIB4_PHYPA</name>
<proteinExistence type="predicted"/>
<keyword evidence="3 6" id="KW-0547">Nucleotide-binding</keyword>
<keyword evidence="9" id="KW-1185">Reference proteome</keyword>
<keyword evidence="5 6" id="KW-0067">ATP-binding</keyword>
<dbReference type="OrthoDB" id="272370at2759"/>
<dbReference type="EnsemblPlants" id="Pp3c14_17850V3.3">
    <property type="protein sequence ID" value="Pp3c14_17850V3.3"/>
    <property type="gene ID" value="Pp3c14_17850"/>
</dbReference>
<dbReference type="Gene3D" id="3.30.200.110">
    <property type="entry name" value="Inositol-pentakisphosphate 2-kinase, N-lobe"/>
    <property type="match status" value="1"/>
</dbReference>
<keyword evidence="4 6" id="KW-0418">Kinase</keyword>
<protein>
    <recommendedName>
        <fullName evidence="1 6">Inositol-pentakisphosphate 2-kinase</fullName>
        <ecNumber evidence="1 6">2.7.1.158</ecNumber>
    </recommendedName>
</protein>
<dbReference type="EMBL" id="ABEU02000014">
    <property type="protein sequence ID" value="PNR41259.1"/>
    <property type="molecule type" value="Genomic_DNA"/>
</dbReference>
<dbReference type="GO" id="GO:0005634">
    <property type="term" value="C:nucleus"/>
    <property type="evidence" value="ECO:0000318"/>
    <property type="project" value="GO_Central"/>
</dbReference>
<reference evidence="7 9" key="1">
    <citation type="journal article" date="2008" name="Science">
        <title>The Physcomitrella genome reveals evolutionary insights into the conquest of land by plants.</title>
        <authorList>
            <person name="Rensing S."/>
            <person name="Lang D."/>
            <person name="Zimmer A."/>
            <person name="Terry A."/>
            <person name="Salamov A."/>
            <person name="Shapiro H."/>
            <person name="Nishiyama T."/>
            <person name="Perroud P.-F."/>
            <person name="Lindquist E."/>
            <person name="Kamisugi Y."/>
            <person name="Tanahashi T."/>
            <person name="Sakakibara K."/>
            <person name="Fujita T."/>
            <person name="Oishi K."/>
            <person name="Shin-I T."/>
            <person name="Kuroki Y."/>
            <person name="Toyoda A."/>
            <person name="Suzuki Y."/>
            <person name="Hashimoto A."/>
            <person name="Yamaguchi K."/>
            <person name="Sugano A."/>
            <person name="Kohara Y."/>
            <person name="Fujiyama A."/>
            <person name="Anterola A."/>
            <person name="Aoki S."/>
            <person name="Ashton N."/>
            <person name="Barbazuk W.B."/>
            <person name="Barker E."/>
            <person name="Bennetzen J."/>
            <person name="Bezanilla M."/>
            <person name="Blankenship R."/>
            <person name="Cho S.H."/>
            <person name="Dutcher S."/>
            <person name="Estelle M."/>
            <person name="Fawcett J.A."/>
            <person name="Gundlach H."/>
            <person name="Hanada K."/>
            <person name="Heyl A."/>
            <person name="Hicks K.A."/>
            <person name="Hugh J."/>
            <person name="Lohr M."/>
            <person name="Mayer K."/>
            <person name="Melkozernov A."/>
            <person name="Murata T."/>
            <person name="Nelson D."/>
            <person name="Pils B."/>
            <person name="Prigge M."/>
            <person name="Reiss B."/>
            <person name="Renner T."/>
            <person name="Rombauts S."/>
            <person name="Rushton P."/>
            <person name="Sanderfoot A."/>
            <person name="Schween G."/>
            <person name="Shiu S.-H."/>
            <person name="Stueber K."/>
            <person name="Theodoulou F.L."/>
            <person name="Tu H."/>
            <person name="Van de Peer Y."/>
            <person name="Verrier P.J."/>
            <person name="Waters E."/>
            <person name="Wood A."/>
            <person name="Yang L."/>
            <person name="Cove D."/>
            <person name="Cuming A."/>
            <person name="Hasebe M."/>
            <person name="Lucas S."/>
            <person name="Mishler D.B."/>
            <person name="Reski R."/>
            <person name="Grigoriev I."/>
            <person name="Quatrano R.S."/>
            <person name="Boore J.L."/>
        </authorList>
    </citation>
    <scope>NUCLEOTIDE SEQUENCE [LARGE SCALE GENOMIC DNA]</scope>
    <source>
        <strain evidence="8 9">cv. Gransden 2004</strain>
    </source>
</reference>
<reference evidence="8" key="3">
    <citation type="submission" date="2020-12" db="UniProtKB">
        <authorList>
            <consortium name="EnsemblPlants"/>
        </authorList>
    </citation>
    <scope>IDENTIFICATION</scope>
</reference>
<dbReference type="FunFam" id="3.30.200.110:FF:000005">
    <property type="entry name" value="Inositol-pentakisphosphate 2-kinase"/>
    <property type="match status" value="1"/>
</dbReference>
<dbReference type="Gramene" id="Pp3c14_17850V3.3">
    <property type="protein sequence ID" value="Pp3c14_17850V3.3"/>
    <property type="gene ID" value="Pp3c14_17850"/>
</dbReference>
<dbReference type="GO" id="GO:0032958">
    <property type="term" value="P:inositol phosphate biosynthetic process"/>
    <property type="evidence" value="ECO:0000318"/>
    <property type="project" value="GO_Central"/>
</dbReference>
<comment type="catalytic activity">
    <reaction evidence="6">
        <text>1D-myo-inositol 1,3,4,5,6-pentakisphosphate + ATP = 1D-myo-inositol hexakisphosphate + ADP + H(+)</text>
        <dbReference type="Rhea" id="RHEA:20313"/>
        <dbReference type="ChEBI" id="CHEBI:15378"/>
        <dbReference type="ChEBI" id="CHEBI:30616"/>
        <dbReference type="ChEBI" id="CHEBI:57733"/>
        <dbReference type="ChEBI" id="CHEBI:58130"/>
        <dbReference type="ChEBI" id="CHEBI:456216"/>
        <dbReference type="EC" id="2.7.1.158"/>
    </reaction>
</comment>
<evidence type="ECO:0000313" key="9">
    <source>
        <dbReference type="Proteomes" id="UP000006727"/>
    </source>
</evidence>
<dbReference type="KEGG" id="ppp:112291797"/>
<evidence type="ECO:0000256" key="4">
    <source>
        <dbReference type="ARBA" id="ARBA00022777"/>
    </source>
</evidence>
<dbReference type="PANTHER" id="PTHR14456:SF2">
    <property type="entry name" value="INOSITOL-PENTAKISPHOSPHATE 2-KINASE"/>
    <property type="match status" value="1"/>
</dbReference>
<reference evidence="7 9" key="2">
    <citation type="journal article" date="2018" name="Plant J.">
        <title>The Physcomitrella patens chromosome-scale assembly reveals moss genome structure and evolution.</title>
        <authorList>
            <person name="Lang D."/>
            <person name="Ullrich K.K."/>
            <person name="Murat F."/>
            <person name="Fuchs J."/>
            <person name="Jenkins J."/>
            <person name="Haas F.B."/>
            <person name="Piednoel M."/>
            <person name="Gundlach H."/>
            <person name="Van Bel M."/>
            <person name="Meyberg R."/>
            <person name="Vives C."/>
            <person name="Morata J."/>
            <person name="Symeonidi A."/>
            <person name="Hiss M."/>
            <person name="Muchero W."/>
            <person name="Kamisugi Y."/>
            <person name="Saleh O."/>
            <person name="Blanc G."/>
            <person name="Decker E.L."/>
            <person name="van Gessel N."/>
            <person name="Grimwood J."/>
            <person name="Hayes R.D."/>
            <person name="Graham S.W."/>
            <person name="Gunter L.E."/>
            <person name="McDaniel S.F."/>
            <person name="Hoernstein S.N.W."/>
            <person name="Larsson A."/>
            <person name="Li F.W."/>
            <person name="Perroud P.F."/>
            <person name="Phillips J."/>
            <person name="Ranjan P."/>
            <person name="Rokshar D.S."/>
            <person name="Rothfels C.J."/>
            <person name="Schneider L."/>
            <person name="Shu S."/>
            <person name="Stevenson D.W."/>
            <person name="Thummler F."/>
            <person name="Tillich M."/>
            <person name="Villarreal Aguilar J.C."/>
            <person name="Widiez T."/>
            <person name="Wong G.K."/>
            <person name="Wymore A."/>
            <person name="Zhang Y."/>
            <person name="Zimmer A.D."/>
            <person name="Quatrano R.S."/>
            <person name="Mayer K.F.X."/>
            <person name="Goodstein D."/>
            <person name="Casacuberta J.M."/>
            <person name="Vandepoele K."/>
            <person name="Reski R."/>
            <person name="Cuming A.C."/>
            <person name="Tuskan G.A."/>
            <person name="Maumus F."/>
            <person name="Salse J."/>
            <person name="Schmutz J."/>
            <person name="Rensing S.A."/>
        </authorList>
    </citation>
    <scope>NUCLEOTIDE SEQUENCE [LARGE SCALE GENOMIC DNA]</scope>
    <source>
        <strain evidence="8 9">cv. Gransden 2004</strain>
    </source>
</reference>
<evidence type="ECO:0000313" key="8">
    <source>
        <dbReference type="EnsemblPlants" id="Pp3c14_17850V3.1"/>
    </source>
</evidence>
<evidence type="ECO:0000256" key="2">
    <source>
        <dbReference type="ARBA" id="ARBA00022679"/>
    </source>
</evidence>
<dbReference type="PaxDb" id="3218-PP1S48_45V6.1"/>
<dbReference type="Pfam" id="PF06090">
    <property type="entry name" value="Ins_P5_2-kin"/>
    <property type="match status" value="1"/>
</dbReference>
<dbReference type="PANTHER" id="PTHR14456">
    <property type="entry name" value="INOSITOL POLYPHOSPHATE KINASE 1"/>
    <property type="match status" value="1"/>
</dbReference>
<dbReference type="InterPro" id="IPR043001">
    <property type="entry name" value="IP5_2-K_N_lobe"/>
</dbReference>
<evidence type="ECO:0000256" key="6">
    <source>
        <dbReference type="RuleBase" id="RU364126"/>
    </source>
</evidence>
<dbReference type="AlphaFoldDB" id="A0A2K1JIB4"/>
<evidence type="ECO:0000313" key="7">
    <source>
        <dbReference type="EMBL" id="PNR41259.1"/>
    </source>
</evidence>
<dbReference type="GO" id="GO:0035299">
    <property type="term" value="F:inositol-1,3,4,5,6-pentakisphosphate 2-kinase activity"/>
    <property type="evidence" value="ECO:0000318"/>
    <property type="project" value="GO_Central"/>
</dbReference>
<dbReference type="InterPro" id="IPR009286">
    <property type="entry name" value="Ins_P5_2-kin"/>
</dbReference>
<comment type="domain">
    <text evidence="6">The EXKPK motif is conserved in inositol-pentakisphosphate 2-kinases of both family 1 and 2.</text>
</comment>
<comment type="function">
    <text evidence="6">Phosphorylates Ins(1,3,4,5,6)P5 at position 2 to form Ins(1,2,3,4,5,6)P6 (InsP6 or phytate).</text>
</comment>
<keyword evidence="2 6" id="KW-0808">Transferase</keyword>
<dbReference type="STRING" id="3218.A0A2K1JIB4"/>
<dbReference type="Proteomes" id="UP000006727">
    <property type="component" value="Chromosome 14"/>
</dbReference>
<dbReference type="FunCoup" id="A0A2K1JIB4">
    <property type="interactions" value="2947"/>
</dbReference>
<dbReference type="GeneID" id="112291797"/>
<dbReference type="EC" id="2.7.1.158" evidence="1 6"/>
<dbReference type="RefSeq" id="XP_024395464.1">
    <property type="nucleotide sequence ID" value="XM_024539696.2"/>
</dbReference>
<dbReference type="Gramene" id="Pp3c14_17850V3.1">
    <property type="protein sequence ID" value="Pp3c14_17850V3.1"/>
    <property type="gene ID" value="Pp3c14_17850"/>
</dbReference>
<evidence type="ECO:0000256" key="3">
    <source>
        <dbReference type="ARBA" id="ARBA00022741"/>
    </source>
</evidence>
<dbReference type="OMA" id="WKYISEG"/>
<evidence type="ECO:0000256" key="1">
    <source>
        <dbReference type="ARBA" id="ARBA00012023"/>
    </source>
</evidence>
<accession>A0A2K1JIB4</accession>
<sequence length="512" mass="56986">MPTSCPCHGPEDPFDGAYAANKLEELKEFELHEEDAEGWLYRGEGSANIVLAYHGRRPSFIGRVLRLRKASKKDDGTQNQVKKEPKPVLSEEEAKLWREWPNMSKATTSAALAHVFACEVMQPLLGEDHVDAGLLVFLTTGFLEAVSRDVLAKQREWRRNDSKMDMTAGVALLITDHSLFPIVPGRVKDLPQTITIEIKPKWGYLPDAATISEENSVKRHVTRFAMHQHLKLQQGKIKTMSKYCPLDLFSGNVEGIHKALVQMFETPQNNIRIFLKGVEIFGGPEDGGSTNELMVALEEKLGAVMVAPEGERVLIFQRLVASVLNKSKVLDQLLRLQKLDTYAIEGANLAYSKFTGMTDDAGADDESEAGSEEVGAEIDSRPVSTVGFGRVCIENLALEPEDTQKKRDKAWIKSLSWEESRCVVRNFLIAATAKDCGIMLTLRPLYNEHGTPFSVPSASVATCPTTGQQYVSKIAFLDLDTKRLKKIPVYYSLDQQIVDTYKACSQQLAKLL</sequence>
<dbReference type="GO" id="GO:0005524">
    <property type="term" value="F:ATP binding"/>
    <property type="evidence" value="ECO:0007669"/>
    <property type="project" value="UniProtKB-KW"/>
</dbReference>
<gene>
    <name evidence="8" type="primary">LOC112291797</name>
    <name evidence="7" type="ORF">PHYPA_018662</name>
</gene>
<dbReference type="EnsemblPlants" id="Pp3c14_17850V3.1">
    <property type="protein sequence ID" value="Pp3c14_17850V3.1"/>
    <property type="gene ID" value="Pp3c14_17850"/>
</dbReference>